<protein>
    <submittedName>
        <fullName evidence="4">MerR family DNA-binding transcriptional regulator</fullName>
    </submittedName>
</protein>
<dbReference type="SMART" id="SM00422">
    <property type="entry name" value="HTH_MERR"/>
    <property type="match status" value="1"/>
</dbReference>
<dbReference type="PROSITE" id="PS50937">
    <property type="entry name" value="HTH_MERR_2"/>
    <property type="match status" value="1"/>
</dbReference>
<feature type="compositionally biased region" description="Gly residues" evidence="2">
    <location>
        <begin position="290"/>
        <end position="299"/>
    </location>
</feature>
<evidence type="ECO:0000256" key="1">
    <source>
        <dbReference type="ARBA" id="ARBA00023125"/>
    </source>
</evidence>
<evidence type="ECO:0000313" key="5">
    <source>
        <dbReference type="Proteomes" id="UP000694501"/>
    </source>
</evidence>
<gene>
    <name evidence="4" type="ORF">JGS22_017365</name>
</gene>
<dbReference type="RefSeq" id="WP_211038290.1">
    <property type="nucleotide sequence ID" value="NZ_JAELVF020000001.1"/>
</dbReference>
<dbReference type="Pfam" id="PF00376">
    <property type="entry name" value="MerR"/>
    <property type="match status" value="1"/>
</dbReference>
<name>A0A949JSH3_9ACTN</name>
<dbReference type="PANTHER" id="PTHR30204:SF97">
    <property type="entry name" value="MERR FAMILY REGULATORY PROTEIN"/>
    <property type="match status" value="1"/>
</dbReference>
<keyword evidence="1 4" id="KW-0238">DNA-binding</keyword>
<dbReference type="InterPro" id="IPR047057">
    <property type="entry name" value="MerR_fam"/>
</dbReference>
<dbReference type="Proteomes" id="UP000694501">
    <property type="component" value="Unassembled WGS sequence"/>
</dbReference>
<feature type="compositionally biased region" description="Low complexity" evidence="2">
    <location>
        <begin position="300"/>
        <end position="310"/>
    </location>
</feature>
<dbReference type="PANTHER" id="PTHR30204">
    <property type="entry name" value="REDOX-CYCLING DRUG-SENSING TRANSCRIPTIONAL ACTIVATOR SOXR"/>
    <property type="match status" value="1"/>
</dbReference>
<dbReference type="AlphaFoldDB" id="A0A949JSH3"/>
<dbReference type="Gene3D" id="1.10.1660.10">
    <property type="match status" value="1"/>
</dbReference>
<evidence type="ECO:0000256" key="2">
    <source>
        <dbReference type="SAM" id="MobiDB-lite"/>
    </source>
</evidence>
<evidence type="ECO:0000313" key="4">
    <source>
        <dbReference type="EMBL" id="MBU7599335.1"/>
    </source>
</evidence>
<dbReference type="InterPro" id="IPR009061">
    <property type="entry name" value="DNA-bd_dom_put_sf"/>
</dbReference>
<sequence length="330" mass="35082">MSNDLTTGEFATLTGLSHKALRLYAERGILAPAAVDAESGYRRYARSQLRHGLGVDLLRRAQVPLSGLLGAESFDFANWRQAVNLRRQFEDFYLAVAEHVADFDPADFTAHSEPADALDWVGVVVDLSIPEDAEGRIEMFSALAVDTPAVEKAFHDALAELGRAPAEVSWTAVPETATRSGAGPMVLARPGPPLDRAERALVEERVRARAGRTVGAVNGTLPQRVEITFTTTAAAEPTGVQEAADGYLQLLVFEDHIRRNGLDPVALLGRQVVRGPSVFDGMRPSEAEPGGRGAGGGEEVGSSTGPSGEEASGGPITVFDVRVAPPSNRH</sequence>
<evidence type="ECO:0000259" key="3">
    <source>
        <dbReference type="PROSITE" id="PS50937"/>
    </source>
</evidence>
<proteinExistence type="predicted"/>
<dbReference type="GO" id="GO:0003700">
    <property type="term" value="F:DNA-binding transcription factor activity"/>
    <property type="evidence" value="ECO:0007669"/>
    <property type="project" value="InterPro"/>
</dbReference>
<accession>A0A949JSH3</accession>
<feature type="region of interest" description="Disordered" evidence="2">
    <location>
        <begin position="276"/>
        <end position="330"/>
    </location>
</feature>
<feature type="domain" description="HTH merR-type" evidence="3">
    <location>
        <begin position="4"/>
        <end position="71"/>
    </location>
</feature>
<organism evidence="4 5">
    <name type="scientific">Streptomyces tardus</name>
    <dbReference type="NCBI Taxonomy" id="2780544"/>
    <lineage>
        <taxon>Bacteria</taxon>
        <taxon>Bacillati</taxon>
        <taxon>Actinomycetota</taxon>
        <taxon>Actinomycetes</taxon>
        <taxon>Kitasatosporales</taxon>
        <taxon>Streptomycetaceae</taxon>
        <taxon>Streptomyces</taxon>
    </lineage>
</organism>
<dbReference type="EMBL" id="JAELVF020000001">
    <property type="protein sequence ID" value="MBU7599335.1"/>
    <property type="molecule type" value="Genomic_DNA"/>
</dbReference>
<dbReference type="InterPro" id="IPR000551">
    <property type="entry name" value="MerR-type_HTH_dom"/>
</dbReference>
<dbReference type="GO" id="GO:0003677">
    <property type="term" value="F:DNA binding"/>
    <property type="evidence" value="ECO:0007669"/>
    <property type="project" value="UniProtKB-KW"/>
</dbReference>
<reference evidence="4" key="1">
    <citation type="submission" date="2021-06" db="EMBL/GenBank/DDBJ databases">
        <title>Sequencing of actinobacteria type strains.</title>
        <authorList>
            <person name="Nguyen G.-S."/>
            <person name="Wentzel A."/>
        </authorList>
    </citation>
    <scope>NUCLEOTIDE SEQUENCE</scope>
    <source>
        <strain evidence="4">P38-E01</strain>
    </source>
</reference>
<dbReference type="SUPFAM" id="SSF46955">
    <property type="entry name" value="Putative DNA-binding domain"/>
    <property type="match status" value="1"/>
</dbReference>
<keyword evidence="5" id="KW-1185">Reference proteome</keyword>
<comment type="caution">
    <text evidence="4">The sequence shown here is derived from an EMBL/GenBank/DDBJ whole genome shotgun (WGS) entry which is preliminary data.</text>
</comment>